<dbReference type="Proteomes" id="UP001500582">
    <property type="component" value="Unassembled WGS sequence"/>
</dbReference>
<organism evidence="2 3">
    <name type="scientific">Mucilaginibacter gynuensis</name>
    <dbReference type="NCBI Taxonomy" id="1302236"/>
    <lineage>
        <taxon>Bacteria</taxon>
        <taxon>Pseudomonadati</taxon>
        <taxon>Bacteroidota</taxon>
        <taxon>Sphingobacteriia</taxon>
        <taxon>Sphingobacteriales</taxon>
        <taxon>Sphingobacteriaceae</taxon>
        <taxon>Mucilaginibacter</taxon>
    </lineage>
</organism>
<evidence type="ECO:0000259" key="1">
    <source>
        <dbReference type="Pfam" id="PF12728"/>
    </source>
</evidence>
<dbReference type="RefSeq" id="WP_345212290.1">
    <property type="nucleotide sequence ID" value="NZ_BAABFT010000009.1"/>
</dbReference>
<protein>
    <recommendedName>
        <fullName evidence="1">Helix-turn-helix domain-containing protein</fullName>
    </recommendedName>
</protein>
<evidence type="ECO:0000313" key="3">
    <source>
        <dbReference type="Proteomes" id="UP001500582"/>
    </source>
</evidence>
<evidence type="ECO:0000313" key="2">
    <source>
        <dbReference type="EMBL" id="GAA4329120.1"/>
    </source>
</evidence>
<proteinExistence type="predicted"/>
<keyword evidence="3" id="KW-1185">Reference proteome</keyword>
<sequence length="95" mass="10985">MTPNDLLTKQDLDNFKKELFELLKPITDSQMVSKQKWLRSKDVREFLNISAGTLNHLRVTGALVARKIGKTYFYSAEDIDKELNKGEKKSPKRKS</sequence>
<reference evidence="3" key="1">
    <citation type="journal article" date="2019" name="Int. J. Syst. Evol. Microbiol.">
        <title>The Global Catalogue of Microorganisms (GCM) 10K type strain sequencing project: providing services to taxonomists for standard genome sequencing and annotation.</title>
        <authorList>
            <consortium name="The Broad Institute Genomics Platform"/>
            <consortium name="The Broad Institute Genome Sequencing Center for Infectious Disease"/>
            <person name="Wu L."/>
            <person name="Ma J."/>
        </authorList>
    </citation>
    <scope>NUCLEOTIDE SEQUENCE [LARGE SCALE GENOMIC DNA]</scope>
    <source>
        <strain evidence="3">JCM 17705</strain>
    </source>
</reference>
<gene>
    <name evidence="2" type="ORF">GCM10023149_33570</name>
</gene>
<name>A0ABP8GS22_9SPHI</name>
<dbReference type="InterPro" id="IPR041657">
    <property type="entry name" value="HTH_17"/>
</dbReference>
<dbReference type="Pfam" id="PF12728">
    <property type="entry name" value="HTH_17"/>
    <property type="match status" value="1"/>
</dbReference>
<accession>A0ABP8GS22</accession>
<feature type="domain" description="Helix-turn-helix" evidence="1">
    <location>
        <begin position="37"/>
        <end position="81"/>
    </location>
</feature>
<dbReference type="EMBL" id="BAABFT010000009">
    <property type="protein sequence ID" value="GAA4329120.1"/>
    <property type="molecule type" value="Genomic_DNA"/>
</dbReference>
<comment type="caution">
    <text evidence="2">The sequence shown here is derived from an EMBL/GenBank/DDBJ whole genome shotgun (WGS) entry which is preliminary data.</text>
</comment>